<keyword evidence="8" id="KW-0687">Ribonucleoprotein</keyword>
<dbReference type="AlphaFoldDB" id="A0AAV2A4V7"/>
<keyword evidence="5" id="KW-0694">RNA-binding</keyword>
<sequence length="193" mass="22208">MFVFFLFNFLKLVIMSDRDYHKSRSFDKSRDSNTSRSSDRSGGRAKPASKDSDKSRSSDRSRSSPERSRDSSGRSRDSPGRSRGSPRPVPRQSSSNVPVNPKPFINSLTGQEVNVKLKWGMEYRGILKCADTYMNLQLTDAEEYIQHVKKSTMKTLLIRCNNILYVHKFDREAFEENERRLAAEKAQNNNTEE</sequence>
<protein>
    <recommendedName>
        <fullName evidence="9">Sm protein F</fullName>
    </recommendedName>
</protein>
<gene>
    <name evidence="13" type="ORF">LARSCL_LOCUS10113</name>
</gene>
<feature type="chain" id="PRO_5043673836" description="Sm protein F" evidence="11">
    <location>
        <begin position="17"/>
        <end position="193"/>
    </location>
</feature>
<evidence type="ECO:0000313" key="13">
    <source>
        <dbReference type="EMBL" id="CAL1279043.1"/>
    </source>
</evidence>
<dbReference type="PANTHER" id="PTHR11021">
    <property type="entry name" value="SMALL NUCLEAR RIBONUCLEOPROTEIN F SNRNP-F"/>
    <property type="match status" value="1"/>
</dbReference>
<evidence type="ECO:0000256" key="5">
    <source>
        <dbReference type="ARBA" id="ARBA00022884"/>
    </source>
</evidence>
<dbReference type="Gene3D" id="2.30.30.100">
    <property type="match status" value="1"/>
</dbReference>
<comment type="subcellular location">
    <subcellularLocation>
        <location evidence="1">Nucleus</location>
    </subcellularLocation>
</comment>
<evidence type="ECO:0000256" key="9">
    <source>
        <dbReference type="ARBA" id="ARBA00030144"/>
    </source>
</evidence>
<keyword evidence="4" id="KW-0747">Spliceosome</keyword>
<comment type="caution">
    <text evidence="13">The sequence shown here is derived from an EMBL/GenBank/DDBJ whole genome shotgun (WGS) entry which is preliminary data.</text>
</comment>
<dbReference type="SMART" id="SM00651">
    <property type="entry name" value="Sm"/>
    <property type="match status" value="1"/>
</dbReference>
<keyword evidence="14" id="KW-1185">Reference proteome</keyword>
<evidence type="ECO:0000256" key="3">
    <source>
        <dbReference type="ARBA" id="ARBA00022664"/>
    </source>
</evidence>
<dbReference type="InterPro" id="IPR016487">
    <property type="entry name" value="Lsm6/sSmF"/>
</dbReference>
<keyword evidence="7" id="KW-0539">Nucleus</keyword>
<feature type="region of interest" description="Disordered" evidence="10">
    <location>
        <begin position="22"/>
        <end position="104"/>
    </location>
</feature>
<dbReference type="GO" id="GO:0000398">
    <property type="term" value="P:mRNA splicing, via spliceosome"/>
    <property type="evidence" value="ECO:0007669"/>
    <property type="project" value="InterPro"/>
</dbReference>
<evidence type="ECO:0000256" key="2">
    <source>
        <dbReference type="ARBA" id="ARBA00007927"/>
    </source>
</evidence>
<dbReference type="GO" id="GO:0034715">
    <property type="term" value="C:pICln-Sm protein complex"/>
    <property type="evidence" value="ECO:0007669"/>
    <property type="project" value="TreeGrafter"/>
</dbReference>
<evidence type="ECO:0000256" key="6">
    <source>
        <dbReference type="ARBA" id="ARBA00023187"/>
    </source>
</evidence>
<accession>A0AAV2A4V7</accession>
<keyword evidence="6" id="KW-0508">mRNA splicing</keyword>
<dbReference type="Proteomes" id="UP001497382">
    <property type="component" value="Unassembled WGS sequence"/>
</dbReference>
<organism evidence="13 14">
    <name type="scientific">Larinioides sclopetarius</name>
    <dbReference type="NCBI Taxonomy" id="280406"/>
    <lineage>
        <taxon>Eukaryota</taxon>
        <taxon>Metazoa</taxon>
        <taxon>Ecdysozoa</taxon>
        <taxon>Arthropoda</taxon>
        <taxon>Chelicerata</taxon>
        <taxon>Arachnida</taxon>
        <taxon>Araneae</taxon>
        <taxon>Araneomorphae</taxon>
        <taxon>Entelegynae</taxon>
        <taxon>Araneoidea</taxon>
        <taxon>Araneidae</taxon>
        <taxon>Larinioides</taxon>
    </lineage>
</organism>
<evidence type="ECO:0000259" key="12">
    <source>
        <dbReference type="PROSITE" id="PS52002"/>
    </source>
</evidence>
<evidence type="ECO:0000313" key="14">
    <source>
        <dbReference type="Proteomes" id="UP001497382"/>
    </source>
</evidence>
<dbReference type="InterPro" id="IPR034100">
    <property type="entry name" value="Sm_F"/>
</dbReference>
<feature type="compositionally biased region" description="Basic and acidic residues" evidence="10">
    <location>
        <begin position="22"/>
        <end position="80"/>
    </location>
</feature>
<evidence type="ECO:0000256" key="8">
    <source>
        <dbReference type="ARBA" id="ARBA00023274"/>
    </source>
</evidence>
<evidence type="ECO:0000256" key="1">
    <source>
        <dbReference type="ARBA" id="ARBA00004123"/>
    </source>
</evidence>
<dbReference type="GO" id="GO:0071013">
    <property type="term" value="C:catalytic step 2 spliceosome"/>
    <property type="evidence" value="ECO:0007669"/>
    <property type="project" value="TreeGrafter"/>
</dbReference>
<evidence type="ECO:0000256" key="7">
    <source>
        <dbReference type="ARBA" id="ARBA00023242"/>
    </source>
</evidence>
<evidence type="ECO:0000256" key="4">
    <source>
        <dbReference type="ARBA" id="ARBA00022728"/>
    </source>
</evidence>
<dbReference type="GO" id="GO:0005685">
    <property type="term" value="C:U1 snRNP"/>
    <property type="evidence" value="ECO:0007669"/>
    <property type="project" value="TreeGrafter"/>
</dbReference>
<dbReference type="CDD" id="cd01722">
    <property type="entry name" value="Sm_F"/>
    <property type="match status" value="1"/>
</dbReference>
<evidence type="ECO:0000256" key="11">
    <source>
        <dbReference type="SAM" id="SignalP"/>
    </source>
</evidence>
<feature type="domain" description="Sm" evidence="12">
    <location>
        <begin position="100"/>
        <end position="172"/>
    </location>
</feature>
<dbReference type="PANTHER" id="PTHR11021:SF0">
    <property type="entry name" value="SMALL NUCLEAR RIBONUCLEOPROTEIN F"/>
    <property type="match status" value="1"/>
</dbReference>
<dbReference type="InterPro" id="IPR047575">
    <property type="entry name" value="Sm"/>
</dbReference>
<dbReference type="EMBL" id="CAXIEN010000118">
    <property type="protein sequence ID" value="CAL1279043.1"/>
    <property type="molecule type" value="Genomic_DNA"/>
</dbReference>
<comment type="similarity">
    <text evidence="2">Belongs to the snRNP Sm proteins family. SmF/LSm6 subfamily.</text>
</comment>
<dbReference type="SUPFAM" id="SSF50182">
    <property type="entry name" value="Sm-like ribonucleoproteins"/>
    <property type="match status" value="1"/>
</dbReference>
<proteinExistence type="inferred from homology"/>
<keyword evidence="11" id="KW-0732">Signal</keyword>
<dbReference type="InterPro" id="IPR001163">
    <property type="entry name" value="Sm_dom_euk/arc"/>
</dbReference>
<keyword evidence="3" id="KW-0507">mRNA processing</keyword>
<evidence type="ECO:0000256" key="10">
    <source>
        <dbReference type="SAM" id="MobiDB-lite"/>
    </source>
</evidence>
<dbReference type="Pfam" id="PF01423">
    <property type="entry name" value="LSM"/>
    <property type="match status" value="1"/>
</dbReference>
<feature type="compositionally biased region" description="Low complexity" evidence="10">
    <location>
        <begin position="81"/>
        <end position="95"/>
    </location>
</feature>
<dbReference type="GO" id="GO:0003723">
    <property type="term" value="F:RNA binding"/>
    <property type="evidence" value="ECO:0007669"/>
    <property type="project" value="UniProtKB-KW"/>
</dbReference>
<name>A0AAV2A4V7_9ARAC</name>
<dbReference type="InterPro" id="IPR010920">
    <property type="entry name" value="LSM_dom_sf"/>
</dbReference>
<reference evidence="13 14" key="1">
    <citation type="submission" date="2024-04" db="EMBL/GenBank/DDBJ databases">
        <authorList>
            <person name="Rising A."/>
            <person name="Reimegard J."/>
            <person name="Sonavane S."/>
            <person name="Akerstrom W."/>
            <person name="Nylinder S."/>
            <person name="Hedman E."/>
            <person name="Kallberg Y."/>
        </authorList>
    </citation>
    <scope>NUCLEOTIDE SEQUENCE [LARGE SCALE GENOMIC DNA]</scope>
</reference>
<feature type="signal peptide" evidence="11">
    <location>
        <begin position="1"/>
        <end position="16"/>
    </location>
</feature>
<dbReference type="PROSITE" id="PS52002">
    <property type="entry name" value="SM"/>
    <property type="match status" value="1"/>
</dbReference>